<gene>
    <name evidence="4" type="ORF">FB380_001583</name>
    <name evidence="3" type="ORF">GCM10011589_05560</name>
</gene>
<evidence type="ECO:0000313" key="4">
    <source>
        <dbReference type="EMBL" id="NIH67137.1"/>
    </source>
</evidence>
<reference evidence="6" key="2">
    <citation type="journal article" date="2019" name="Int. J. Syst. Evol. Microbiol.">
        <title>The Global Catalogue of Microorganisms (GCM) 10K type strain sequencing project: providing services to taxonomists for standard genome sequencing and annotation.</title>
        <authorList>
            <consortium name="The Broad Institute Genomics Platform"/>
            <consortium name="The Broad Institute Genome Sequencing Center for Infectious Disease"/>
            <person name="Wu L."/>
            <person name="Ma J."/>
        </authorList>
    </citation>
    <scope>NUCLEOTIDE SEQUENCE [LARGE SCALE GENOMIC DNA]</scope>
    <source>
        <strain evidence="6">CGMCC 4.5581</strain>
    </source>
</reference>
<comment type="caution">
    <text evidence="4">The sequence shown here is derived from an EMBL/GenBank/DDBJ whole genome shotgun (WGS) entry which is preliminary data.</text>
</comment>
<reference evidence="3" key="4">
    <citation type="submission" date="2024-05" db="EMBL/GenBank/DDBJ databases">
        <authorList>
            <person name="Sun Q."/>
            <person name="Zhou Y."/>
        </authorList>
    </citation>
    <scope>NUCLEOTIDE SEQUENCE</scope>
    <source>
        <strain evidence="3">CGMCC 4.5581</strain>
    </source>
</reference>
<dbReference type="PROSITE" id="PS00552">
    <property type="entry name" value="HTH_MERR_1"/>
    <property type="match status" value="1"/>
</dbReference>
<dbReference type="SUPFAM" id="SSF46955">
    <property type="entry name" value="Putative DNA-binding domain"/>
    <property type="match status" value="1"/>
</dbReference>
<dbReference type="EMBL" id="JAAMPA010000001">
    <property type="protein sequence ID" value="NIH67137.1"/>
    <property type="molecule type" value="Genomic_DNA"/>
</dbReference>
<dbReference type="PANTHER" id="PTHR30204:SF97">
    <property type="entry name" value="MERR FAMILY REGULATORY PROTEIN"/>
    <property type="match status" value="1"/>
</dbReference>
<dbReference type="CDD" id="cd01282">
    <property type="entry name" value="HTH_MerR-like_sg3"/>
    <property type="match status" value="1"/>
</dbReference>
<accession>A0A846LHT9</accession>
<dbReference type="Pfam" id="PF00376">
    <property type="entry name" value="MerR"/>
    <property type="match status" value="1"/>
</dbReference>
<evidence type="ECO:0000313" key="3">
    <source>
        <dbReference type="EMBL" id="GGL52326.1"/>
    </source>
</evidence>
<dbReference type="RefSeq" id="WP_229681809.1">
    <property type="nucleotide sequence ID" value="NZ_BAABJU010000001.1"/>
</dbReference>
<protein>
    <submittedName>
        <fullName evidence="4">DNA-binding transcriptional MerR regulator</fullName>
    </submittedName>
    <submittedName>
        <fullName evidence="3">MerR family transcriptional regulator</fullName>
    </submittedName>
</protein>
<dbReference type="AlphaFoldDB" id="A0A846LHT9"/>
<reference evidence="3" key="1">
    <citation type="journal article" date="2014" name="Int. J. Syst. Evol. Microbiol.">
        <title>Complete genome of a new Firmicutes species belonging to the dominant human colonic microbiota ('Ruminococcus bicirculans') reveals two chromosomes and a selective capacity to utilize plant glucans.</title>
        <authorList>
            <consortium name="NISC Comparative Sequencing Program"/>
            <person name="Wegmann U."/>
            <person name="Louis P."/>
            <person name="Goesmann A."/>
            <person name="Henrissat B."/>
            <person name="Duncan S.H."/>
            <person name="Flint H.J."/>
        </authorList>
    </citation>
    <scope>NUCLEOTIDE SEQUENCE</scope>
    <source>
        <strain evidence="3">CGMCC 4.5581</strain>
    </source>
</reference>
<evidence type="ECO:0000256" key="1">
    <source>
        <dbReference type="ARBA" id="ARBA00023125"/>
    </source>
</evidence>
<evidence type="ECO:0000313" key="6">
    <source>
        <dbReference type="Proteomes" id="UP000648663"/>
    </source>
</evidence>
<sequence>MLRIGEVAARAGVSVRALRYYEEQGLLEAERTPSGQRRYAESAVGRVRFIQQLYAAGLGSRDVLEVLPCVHTGVATPAMLARLVEQRDAIDRQIAELGTARARLDEVIRIGREHVPAVAAS</sequence>
<evidence type="ECO:0000313" key="5">
    <source>
        <dbReference type="Proteomes" id="UP000552836"/>
    </source>
</evidence>
<feature type="domain" description="HTH merR-type" evidence="2">
    <location>
        <begin position="1"/>
        <end position="69"/>
    </location>
</feature>
<dbReference type="SMART" id="SM00422">
    <property type="entry name" value="HTH_MERR"/>
    <property type="match status" value="1"/>
</dbReference>
<dbReference type="EMBL" id="BMMI01000001">
    <property type="protein sequence ID" value="GGL52326.1"/>
    <property type="molecule type" value="Genomic_DNA"/>
</dbReference>
<dbReference type="InterPro" id="IPR000551">
    <property type="entry name" value="MerR-type_HTH_dom"/>
</dbReference>
<proteinExistence type="predicted"/>
<dbReference type="Proteomes" id="UP000648663">
    <property type="component" value="Unassembled WGS sequence"/>
</dbReference>
<dbReference type="PROSITE" id="PS50937">
    <property type="entry name" value="HTH_MERR_2"/>
    <property type="match status" value="1"/>
</dbReference>
<keyword evidence="6" id="KW-1185">Reference proteome</keyword>
<dbReference type="PRINTS" id="PR00040">
    <property type="entry name" value="HTHMERR"/>
</dbReference>
<dbReference type="GO" id="GO:0003677">
    <property type="term" value="F:DNA binding"/>
    <property type="evidence" value="ECO:0007669"/>
    <property type="project" value="UniProtKB-KW"/>
</dbReference>
<dbReference type="InterPro" id="IPR047057">
    <property type="entry name" value="MerR_fam"/>
</dbReference>
<keyword evidence="1 4" id="KW-0238">DNA-binding</keyword>
<dbReference type="InterPro" id="IPR009061">
    <property type="entry name" value="DNA-bd_dom_put_sf"/>
</dbReference>
<dbReference type="Gene3D" id="1.10.1660.10">
    <property type="match status" value="1"/>
</dbReference>
<name>A0A846LHT9_9ACTN</name>
<reference evidence="4 5" key="3">
    <citation type="submission" date="2020-02" db="EMBL/GenBank/DDBJ databases">
        <title>Sequencing the genomes of 1000 actinobacteria strains.</title>
        <authorList>
            <person name="Klenk H.-P."/>
        </authorList>
    </citation>
    <scope>NUCLEOTIDE SEQUENCE [LARGE SCALE GENOMIC DNA]</scope>
    <source>
        <strain evidence="4 5">DSM 45201</strain>
    </source>
</reference>
<evidence type="ECO:0000259" key="2">
    <source>
        <dbReference type="PROSITE" id="PS50937"/>
    </source>
</evidence>
<dbReference type="PANTHER" id="PTHR30204">
    <property type="entry name" value="REDOX-CYCLING DRUG-SENSING TRANSCRIPTIONAL ACTIVATOR SOXR"/>
    <property type="match status" value="1"/>
</dbReference>
<dbReference type="GO" id="GO:0003700">
    <property type="term" value="F:DNA-binding transcription factor activity"/>
    <property type="evidence" value="ECO:0007669"/>
    <property type="project" value="InterPro"/>
</dbReference>
<organism evidence="4 5">
    <name type="scientific">Modestobacter marinus</name>
    <dbReference type="NCBI Taxonomy" id="477641"/>
    <lineage>
        <taxon>Bacteria</taxon>
        <taxon>Bacillati</taxon>
        <taxon>Actinomycetota</taxon>
        <taxon>Actinomycetes</taxon>
        <taxon>Geodermatophilales</taxon>
        <taxon>Geodermatophilaceae</taxon>
        <taxon>Modestobacter</taxon>
    </lineage>
</organism>
<dbReference type="Proteomes" id="UP000552836">
    <property type="component" value="Unassembled WGS sequence"/>
</dbReference>